<organism evidence="1 2">
    <name type="scientific">Photorhabdus aegyptia</name>
    <dbReference type="NCBI Taxonomy" id="2805098"/>
    <lineage>
        <taxon>Bacteria</taxon>
        <taxon>Pseudomonadati</taxon>
        <taxon>Pseudomonadota</taxon>
        <taxon>Gammaproteobacteria</taxon>
        <taxon>Enterobacterales</taxon>
        <taxon>Morganellaceae</taxon>
        <taxon>Photorhabdus</taxon>
    </lineage>
</organism>
<dbReference type="Proteomes" id="UP000023464">
    <property type="component" value="Unassembled WGS sequence"/>
</dbReference>
<dbReference type="AlphaFoldDB" id="A0A022PGA7"/>
<name>A0A022PGA7_9GAMM</name>
<dbReference type="NCBIfam" id="TIGR03353">
    <property type="entry name" value="VI_chp_4"/>
    <property type="match status" value="1"/>
</dbReference>
<keyword evidence="2" id="KW-1185">Reference proteome</keyword>
<dbReference type="InterPro" id="IPR010263">
    <property type="entry name" value="T6SS_TssK"/>
</dbReference>
<evidence type="ECO:0000313" key="2">
    <source>
        <dbReference type="Proteomes" id="UP000023464"/>
    </source>
</evidence>
<dbReference type="Pfam" id="PF05936">
    <property type="entry name" value="T6SS_VasE"/>
    <property type="match status" value="1"/>
</dbReference>
<dbReference type="PATRIC" id="fig|1393736.3.peg.2927"/>
<accession>A0A022PGA7</accession>
<dbReference type="RefSeq" id="WP_036780192.1">
    <property type="nucleotide sequence ID" value="NZ_CAWLTM010000072.1"/>
</dbReference>
<comment type="caution">
    <text evidence="1">The sequence shown here is derived from an EMBL/GenBank/DDBJ whole genome shotgun (WGS) entry which is preliminary data.</text>
</comment>
<gene>
    <name evidence="1" type="ORF">BA1DRAFT_02859</name>
</gene>
<protein>
    <submittedName>
        <fullName evidence="1">Type VI secretion protein, VC_A0114 family</fullName>
    </submittedName>
</protein>
<evidence type="ECO:0000313" key="1">
    <source>
        <dbReference type="EMBL" id="EYU14574.1"/>
    </source>
</evidence>
<reference evidence="1 2" key="1">
    <citation type="submission" date="2014-03" db="EMBL/GenBank/DDBJ databases">
        <title>Draft Genome of Photorhabdus luminescens BA1, an Egyptian Isolate.</title>
        <authorList>
            <person name="Ghazal S."/>
            <person name="Hurst S.G.IV."/>
            <person name="Morris K."/>
            <person name="Thomas K."/>
            <person name="Tisa L.S."/>
        </authorList>
    </citation>
    <scope>NUCLEOTIDE SEQUENCE [LARGE SCALE GENOMIC DNA]</scope>
    <source>
        <strain evidence="1 2">BA1</strain>
    </source>
</reference>
<sequence>MSGKNRVIWREGLFIKPQHFQQQQKHNDYLAHSRLTTFIEHYYGFSSLTIDKDLLALGRISITEASGIMPDGTIFSIPHQDATPQPLNVIDINGPGSKNIYLALPITNDTLNEISHPESRHAGAVRYRAHINNIRDLHTDDGDVSPVTLAQLTPILKQGSEDLSAFSLLPLCRIKEGAKGAALALDEDFIPTCTAVKVSKKLQRYMGEIENTLTERAQTLAKQIGSPGQQGVADVSEFMMLQLLNRVHPWFTHYSKQALLHPQDFFTQVLQTWAELKTFTDKSRLVGNVPNYDHSNLTDTFLNLMRHMRREMNVVLMPRAVALPLQIQGNGFRVATIHDPDLLHKSALILAVRAQIPQEQLRRQFVQQIKVASQEKIREMVSVQLPGVAIEALSAAPRQLPYHVGYTYFRFDQQGPAWQEILKGNSIAFHVSGEFPGLDMQLWAVSNGID</sequence>
<dbReference type="PANTHER" id="PTHR35566:SF1">
    <property type="entry name" value="TYPE VI SECRETION SYSTEM BASEPLATE COMPONENT TSSK1"/>
    <property type="match status" value="1"/>
</dbReference>
<proteinExistence type="predicted"/>
<dbReference type="PANTHER" id="PTHR35566">
    <property type="entry name" value="BLR3599 PROTEIN"/>
    <property type="match status" value="1"/>
</dbReference>
<dbReference type="EMBL" id="JFGV01000043">
    <property type="protein sequence ID" value="EYU14574.1"/>
    <property type="molecule type" value="Genomic_DNA"/>
</dbReference>